<evidence type="ECO:0000256" key="4">
    <source>
        <dbReference type="ARBA" id="ARBA00022475"/>
    </source>
</evidence>
<dbReference type="Gene3D" id="2.60.40.1120">
    <property type="entry name" value="Carboxypeptidase-like, regulatory domain"/>
    <property type="match status" value="1"/>
</dbReference>
<feature type="transmembrane region" description="Helical" evidence="10">
    <location>
        <begin position="95"/>
        <end position="114"/>
    </location>
</feature>
<keyword evidence="4" id="KW-1003">Cell membrane</keyword>
<dbReference type="SUPFAM" id="SSF74653">
    <property type="entry name" value="TolA/TonB C-terminal domain"/>
    <property type="match status" value="1"/>
</dbReference>
<evidence type="ECO:0000256" key="6">
    <source>
        <dbReference type="ARBA" id="ARBA00022692"/>
    </source>
</evidence>
<comment type="similarity">
    <text evidence="2">Belongs to the TonB family.</text>
</comment>
<evidence type="ECO:0000256" key="10">
    <source>
        <dbReference type="SAM" id="Phobius"/>
    </source>
</evidence>
<evidence type="ECO:0000256" key="8">
    <source>
        <dbReference type="ARBA" id="ARBA00022989"/>
    </source>
</evidence>
<keyword evidence="6 10" id="KW-0812">Transmembrane</keyword>
<dbReference type="RefSeq" id="WP_089320391.1">
    <property type="nucleotide sequence ID" value="NZ_FZOQ01000016.1"/>
</dbReference>
<dbReference type="GO" id="GO:0005886">
    <property type="term" value="C:plasma membrane"/>
    <property type="evidence" value="ECO:0007669"/>
    <property type="project" value="UniProtKB-SubCell"/>
</dbReference>
<proteinExistence type="inferred from homology"/>
<organism evidence="12 13">
    <name type="scientific">Pontibacter ummariensis</name>
    <dbReference type="NCBI Taxonomy" id="1610492"/>
    <lineage>
        <taxon>Bacteria</taxon>
        <taxon>Pseudomonadati</taxon>
        <taxon>Bacteroidota</taxon>
        <taxon>Cytophagia</taxon>
        <taxon>Cytophagales</taxon>
        <taxon>Hymenobacteraceae</taxon>
        <taxon>Pontibacter</taxon>
    </lineage>
</organism>
<dbReference type="EMBL" id="FZOQ01000016">
    <property type="protein sequence ID" value="SNS89730.1"/>
    <property type="molecule type" value="Genomic_DNA"/>
</dbReference>
<keyword evidence="9 10" id="KW-0472">Membrane</keyword>
<dbReference type="Proteomes" id="UP000198432">
    <property type="component" value="Unassembled WGS sequence"/>
</dbReference>
<evidence type="ECO:0000256" key="9">
    <source>
        <dbReference type="ARBA" id="ARBA00023136"/>
    </source>
</evidence>
<evidence type="ECO:0000259" key="11">
    <source>
        <dbReference type="Pfam" id="PF03544"/>
    </source>
</evidence>
<dbReference type="OrthoDB" id="1112758at2"/>
<dbReference type="Pfam" id="PF03544">
    <property type="entry name" value="TonB_C"/>
    <property type="match status" value="1"/>
</dbReference>
<keyword evidence="5" id="KW-0997">Cell inner membrane</keyword>
<name>A0A239I813_9BACT</name>
<reference evidence="13" key="1">
    <citation type="submission" date="2017-06" db="EMBL/GenBank/DDBJ databases">
        <authorList>
            <person name="Varghese N."/>
            <person name="Submissions S."/>
        </authorList>
    </citation>
    <scope>NUCLEOTIDE SEQUENCE [LARGE SCALE GENOMIC DNA]</scope>
    <source>
        <strain evidence="13">NKM1</strain>
    </source>
</reference>
<evidence type="ECO:0000256" key="7">
    <source>
        <dbReference type="ARBA" id="ARBA00022927"/>
    </source>
</evidence>
<comment type="subcellular location">
    <subcellularLocation>
        <location evidence="1">Cell inner membrane</location>
        <topology evidence="1">Single-pass membrane protein</topology>
        <orientation evidence="1">Periplasmic side</orientation>
    </subcellularLocation>
</comment>
<keyword evidence="7" id="KW-0653">Protein transport</keyword>
<evidence type="ECO:0000256" key="1">
    <source>
        <dbReference type="ARBA" id="ARBA00004383"/>
    </source>
</evidence>
<evidence type="ECO:0000256" key="3">
    <source>
        <dbReference type="ARBA" id="ARBA00022448"/>
    </source>
</evidence>
<dbReference type="AlphaFoldDB" id="A0A239I813"/>
<dbReference type="Pfam" id="PF13715">
    <property type="entry name" value="CarbopepD_reg_2"/>
    <property type="match status" value="1"/>
</dbReference>
<feature type="domain" description="TonB C-terminal" evidence="11">
    <location>
        <begin position="400"/>
        <end position="464"/>
    </location>
</feature>
<evidence type="ECO:0000256" key="5">
    <source>
        <dbReference type="ARBA" id="ARBA00022519"/>
    </source>
</evidence>
<sequence length="465" mass="50017">MPHDKRHIHWPKDEHPSLELLRQYQQEELSPAQAHQVEKHLLDCELCSDVLEGMALSDPSQTKAAVQDIQTRLAVQREQEKQQTLLPVYLTDWRVAASLLLLVGTAVLVLYYNYVQLQAGQPEIARVQEAVGPAAEEKVALPAEEASAPPTIALGPDTVPPAIVAAPAKKRPSNLGQDELFEEEKAIEDLQIPLADTIISEENVPMIAAAPVKSTAAPSTVTESVMQDYAVTPALVPDSGSIAKALQGQVAGVSTIRIRGSSTIPAKSAGSSTARMISGRVLSEAGEPLPGVTVQLKGTKLGTTTDAEGNYTLPVFGKEAVLVFNFIGYKTEERLLAQNASAVDVNLNQDRQALSEVVVVGYGESKGIGTGTPAFIPAEPTSGRRAFRKYLQENMRAVPEKGRVTLTFTVSPTGTLEDFKVKRSLCPDCDAEALRLVQNGPAWKPATRGGTPVAQEVKVKVRFKK</sequence>
<dbReference type="GO" id="GO:0055085">
    <property type="term" value="P:transmembrane transport"/>
    <property type="evidence" value="ECO:0007669"/>
    <property type="project" value="InterPro"/>
</dbReference>
<dbReference type="InterPro" id="IPR051045">
    <property type="entry name" value="TonB-dependent_transducer"/>
</dbReference>
<keyword evidence="3" id="KW-0813">Transport</keyword>
<dbReference type="InterPro" id="IPR037682">
    <property type="entry name" value="TonB_C"/>
</dbReference>
<dbReference type="PANTHER" id="PTHR33446">
    <property type="entry name" value="PROTEIN TONB-RELATED"/>
    <property type="match status" value="1"/>
</dbReference>
<dbReference type="NCBIfam" id="TIGR01352">
    <property type="entry name" value="tonB_Cterm"/>
    <property type="match status" value="1"/>
</dbReference>
<accession>A0A239I813</accession>
<dbReference type="Gene3D" id="3.30.1150.10">
    <property type="match status" value="1"/>
</dbReference>
<evidence type="ECO:0000313" key="12">
    <source>
        <dbReference type="EMBL" id="SNS89730.1"/>
    </source>
</evidence>
<dbReference type="SUPFAM" id="SSF49464">
    <property type="entry name" value="Carboxypeptidase regulatory domain-like"/>
    <property type="match status" value="1"/>
</dbReference>
<protein>
    <submittedName>
        <fullName evidence="12">TonB family C-terminal domain-containing protein</fullName>
    </submittedName>
</protein>
<evidence type="ECO:0000313" key="13">
    <source>
        <dbReference type="Proteomes" id="UP000198432"/>
    </source>
</evidence>
<gene>
    <name evidence="12" type="ORF">SAMN06296052_11637</name>
</gene>
<evidence type="ECO:0000256" key="2">
    <source>
        <dbReference type="ARBA" id="ARBA00006555"/>
    </source>
</evidence>
<dbReference type="InterPro" id="IPR006260">
    <property type="entry name" value="TonB/TolA_C"/>
</dbReference>
<dbReference type="GO" id="GO:0015031">
    <property type="term" value="P:protein transport"/>
    <property type="evidence" value="ECO:0007669"/>
    <property type="project" value="UniProtKB-KW"/>
</dbReference>
<keyword evidence="13" id="KW-1185">Reference proteome</keyword>
<keyword evidence="8 10" id="KW-1133">Transmembrane helix</keyword>
<dbReference type="InterPro" id="IPR008969">
    <property type="entry name" value="CarboxyPept-like_regulatory"/>
</dbReference>